<dbReference type="CDD" id="cd00551">
    <property type="entry name" value="AmyAc_family"/>
    <property type="match status" value="1"/>
</dbReference>
<accession>A0ABR7TQM8</accession>
<protein>
    <recommendedName>
        <fullName evidence="4">Beta-galactosidase trimerisation domain-containing protein</fullName>
    </recommendedName>
</protein>
<dbReference type="Proteomes" id="UP000659124">
    <property type="component" value="Unassembled WGS sequence"/>
</dbReference>
<evidence type="ECO:0000256" key="1">
    <source>
        <dbReference type="SAM" id="SignalP"/>
    </source>
</evidence>
<name>A0ABR7TQM8_9BACT</name>
<sequence>MGKNRYRKRLIAGLMGILMTTTAAAQQGTYEPRYWTEGAFDHLPSNDAAIRQQMSVIQDQGWGGILYWGASYEGDKMHYYYPSPFLKKQPWALQGKDGLSSLVKAAHDKGIKVMVNMEGVNPYHWQQHHWTPANIRLAAEDLAAAGTDAVFEECFEASPAVFSSLASSLRERKVDYISGTDPMLLREGYFASLWPQTSIINIYNYYLKRDKLFNIATLTQHGSLGYGWAKYWGKPTAMISPVNRNWGIAGEYSPAVIAYLCMIRALQFRLDHFIVFGGEGTFDPVQNKEWIKYYTDRQEKDRPLLNVVVLLDKKGSQAAWNRLFNSGDAITSGAFNGGYNVVVSDKVLPADAYWIYASGGNKDTLPATVVNLFQSNKPVFLQAAATIPGGQGIQQGWKTALKQCGVDASALFRYCPGTDAPAMVSLPESQDTEIPYTGYYDNTYLRFTGTDAQRGTDLRAGTIIPATAINGKVLSSPNSTYGKGPYIIGKDNKYLVTATALNWEAAYPISHLLSGAGIHPSSNVWGIVGKKVTALLAIEATELNVTIPGLKDGEKIQVVIWDNKQQKRYEETLVYHAPYRQMLREYDLIMINKAD</sequence>
<feature type="signal peptide" evidence="1">
    <location>
        <begin position="1"/>
        <end position="25"/>
    </location>
</feature>
<feature type="chain" id="PRO_5046186708" description="Beta-galactosidase trimerisation domain-containing protein" evidence="1">
    <location>
        <begin position="26"/>
        <end position="595"/>
    </location>
</feature>
<dbReference type="RefSeq" id="WP_188089932.1">
    <property type="nucleotide sequence ID" value="NZ_JACVFC010000003.1"/>
</dbReference>
<comment type="caution">
    <text evidence="2">The sequence shown here is derived from an EMBL/GenBank/DDBJ whole genome shotgun (WGS) entry which is preliminary data.</text>
</comment>
<organism evidence="2 3">
    <name type="scientific">Chitinophaga qingshengii</name>
    <dbReference type="NCBI Taxonomy" id="1569794"/>
    <lineage>
        <taxon>Bacteria</taxon>
        <taxon>Pseudomonadati</taxon>
        <taxon>Bacteroidota</taxon>
        <taxon>Chitinophagia</taxon>
        <taxon>Chitinophagales</taxon>
        <taxon>Chitinophagaceae</taxon>
        <taxon>Chitinophaga</taxon>
    </lineage>
</organism>
<evidence type="ECO:0008006" key="4">
    <source>
        <dbReference type="Google" id="ProtNLM"/>
    </source>
</evidence>
<evidence type="ECO:0000313" key="3">
    <source>
        <dbReference type="Proteomes" id="UP000659124"/>
    </source>
</evidence>
<dbReference type="EMBL" id="JACVFC010000003">
    <property type="protein sequence ID" value="MBC9932797.1"/>
    <property type="molecule type" value="Genomic_DNA"/>
</dbReference>
<gene>
    <name evidence="2" type="ORF">ICL07_20590</name>
</gene>
<proteinExistence type="predicted"/>
<reference evidence="2 3" key="1">
    <citation type="submission" date="2020-09" db="EMBL/GenBank/DDBJ databases">
        <title>Genome sequences of type strains of Chitinophaga qingshengii and Chitinophaga varians.</title>
        <authorList>
            <person name="Kittiwongwattana C."/>
        </authorList>
    </citation>
    <scope>NUCLEOTIDE SEQUENCE [LARGE SCALE GENOMIC DNA]</scope>
    <source>
        <strain evidence="2 3">JCM 30026</strain>
    </source>
</reference>
<evidence type="ECO:0000313" key="2">
    <source>
        <dbReference type="EMBL" id="MBC9932797.1"/>
    </source>
</evidence>
<keyword evidence="1" id="KW-0732">Signal</keyword>
<keyword evidence="3" id="KW-1185">Reference proteome</keyword>